<dbReference type="AlphaFoldDB" id="A0A6A6F807"/>
<dbReference type="OrthoDB" id="3540210at2759"/>
<evidence type="ECO:0000313" key="2">
    <source>
        <dbReference type="EMBL" id="KAF2208891.1"/>
    </source>
</evidence>
<name>A0A6A6F807_9PEZI</name>
<dbReference type="EMBL" id="ML992690">
    <property type="protein sequence ID" value="KAF2208891.1"/>
    <property type="molecule type" value="Genomic_DNA"/>
</dbReference>
<feature type="region of interest" description="Disordered" evidence="1">
    <location>
        <begin position="101"/>
        <end position="128"/>
    </location>
</feature>
<feature type="compositionally biased region" description="Pro residues" evidence="1">
    <location>
        <begin position="117"/>
        <end position="128"/>
    </location>
</feature>
<reference evidence="2" key="1">
    <citation type="journal article" date="2020" name="Stud. Mycol.">
        <title>101 Dothideomycetes genomes: a test case for predicting lifestyles and emergence of pathogens.</title>
        <authorList>
            <person name="Haridas S."/>
            <person name="Albert R."/>
            <person name="Binder M."/>
            <person name="Bloem J."/>
            <person name="Labutti K."/>
            <person name="Salamov A."/>
            <person name="Andreopoulos B."/>
            <person name="Baker S."/>
            <person name="Barry K."/>
            <person name="Bills G."/>
            <person name="Bluhm B."/>
            <person name="Cannon C."/>
            <person name="Castanera R."/>
            <person name="Culley D."/>
            <person name="Daum C."/>
            <person name="Ezra D."/>
            <person name="Gonzalez J."/>
            <person name="Henrissat B."/>
            <person name="Kuo A."/>
            <person name="Liang C."/>
            <person name="Lipzen A."/>
            <person name="Lutzoni F."/>
            <person name="Magnuson J."/>
            <person name="Mondo S."/>
            <person name="Nolan M."/>
            <person name="Ohm R."/>
            <person name="Pangilinan J."/>
            <person name="Park H.-J."/>
            <person name="Ramirez L."/>
            <person name="Alfaro M."/>
            <person name="Sun H."/>
            <person name="Tritt A."/>
            <person name="Yoshinaga Y."/>
            <person name="Zwiers L.-H."/>
            <person name="Turgeon B."/>
            <person name="Goodwin S."/>
            <person name="Spatafora J."/>
            <person name="Crous P."/>
            <person name="Grigoriev I."/>
        </authorList>
    </citation>
    <scope>NUCLEOTIDE SEQUENCE</scope>
    <source>
        <strain evidence="2">SCOH1-5</strain>
    </source>
</reference>
<proteinExistence type="predicted"/>
<evidence type="ECO:0000313" key="3">
    <source>
        <dbReference type="Proteomes" id="UP000799539"/>
    </source>
</evidence>
<organism evidence="2 3">
    <name type="scientific">Cercospora zeae-maydis SCOH1-5</name>
    <dbReference type="NCBI Taxonomy" id="717836"/>
    <lineage>
        <taxon>Eukaryota</taxon>
        <taxon>Fungi</taxon>
        <taxon>Dikarya</taxon>
        <taxon>Ascomycota</taxon>
        <taxon>Pezizomycotina</taxon>
        <taxon>Dothideomycetes</taxon>
        <taxon>Dothideomycetidae</taxon>
        <taxon>Mycosphaerellales</taxon>
        <taxon>Mycosphaerellaceae</taxon>
        <taxon>Cercospora</taxon>
    </lineage>
</organism>
<gene>
    <name evidence="2" type="ORF">CERZMDRAFT_87302</name>
</gene>
<dbReference type="Proteomes" id="UP000799539">
    <property type="component" value="Unassembled WGS sequence"/>
</dbReference>
<sequence>MRMRKEAAATALARLLISNNGVHDICGQATPRRIPGSLPDPSVILLSISSQRTWDLTTTSRPSLAQINSGSATQQLANAPLWMAEREQMDMMRDTQYDGKDAVARGHGGVAEGAAPLLPPRKPVPSQM</sequence>
<keyword evidence="3" id="KW-1185">Reference proteome</keyword>
<evidence type="ECO:0000256" key="1">
    <source>
        <dbReference type="SAM" id="MobiDB-lite"/>
    </source>
</evidence>
<accession>A0A6A6F807</accession>
<protein>
    <submittedName>
        <fullName evidence="2">Uncharacterized protein</fullName>
    </submittedName>
</protein>